<organismHost>
    <name type="scientific">Homo sapiens</name>
    <name type="common">Human</name>
    <dbReference type="NCBI Taxonomy" id="9606"/>
</organismHost>
<evidence type="ECO:0000313" key="4">
    <source>
        <dbReference type="EMBL" id="AYO87979.1"/>
    </source>
</evidence>
<reference evidence="2" key="3">
    <citation type="submission" date="2018-05" db="EMBL/GenBank/DDBJ databases">
        <authorList>
            <person name="Zorec T.M."/>
            <person name="Hosnjak L."/>
            <person name="Kutnjak D."/>
            <person name="Kusar B."/>
            <person name="Trcko K."/>
            <person name="Kocjan B.J."/>
            <person name="Li Y."/>
            <person name="Krizmaric M."/>
            <person name="Miljkovic J."/>
            <person name="Ravnikar M."/>
            <person name="Poljak M."/>
        </authorList>
    </citation>
    <scope>NUCLEOTIDE SEQUENCE</scope>
    <source>
        <strain evidence="2">MCV2_MB98</strain>
        <strain evidence="3">MCV2_MC313</strain>
        <strain evidence="4">MCV2_MC316</strain>
        <strain evidence="5">MCV2_MC332</strain>
        <strain evidence="6">MCV2_MC515</strain>
    </source>
</reference>
<reference evidence="1" key="1">
    <citation type="journal article" date="2017" name="J. Gen. Virol.">
        <title>Recombination events and variability among full-length genomes of co-circulating molluscum contagiosum virus subtypes 1 and 2.</title>
        <authorList>
            <person name="Lopez-Bueno A."/>
            <person name="Parras-Molto M."/>
            <person name="Lopez-Barrantes O."/>
            <person name="Belda S."/>
            <person name="Alejo A."/>
        </authorList>
    </citation>
    <scope>NUCLEOTIDE SEQUENCE</scope>
    <source>
        <strain evidence="1">Madrid 2016_1</strain>
    </source>
</reference>
<evidence type="ECO:0000313" key="1">
    <source>
        <dbReference type="EMBL" id="AQY16577.1"/>
    </source>
</evidence>
<dbReference type="EMBL" id="MH320550">
    <property type="protein sequence ID" value="AYO87979.1"/>
    <property type="molecule type" value="Genomic_DNA"/>
</dbReference>
<dbReference type="Proteomes" id="UP000319755">
    <property type="component" value="Genome"/>
</dbReference>
<gene>
    <name evidence="1" type="primary">MC009L</name>
</gene>
<name>A0A1S7DM43_MCV2</name>
<sequence length="184" mass="20572">MRLLARLLLLVMDELVLLMRNFALAQSDPLGFHALDALGLELWAWSDLRDSMVRTPAGYEPATPLVAPPLCREEWTCYASDLLGARMRIVDACWLTPESPLLPRVSREHLLMLACAEAVPESPCLRVVSSDSNRSMEASALRRRDLLFVSHTSDYALCVFPMSQDAIFSVAALVLSESNKRARR</sequence>
<evidence type="ECO:0000313" key="5">
    <source>
        <dbReference type="EMBL" id="AYO88149.1"/>
    </source>
</evidence>
<dbReference type="EMBL" id="MH320549">
    <property type="protein sequence ID" value="AYO87809.1"/>
    <property type="molecule type" value="Genomic_DNA"/>
</dbReference>
<evidence type="ECO:0000313" key="2">
    <source>
        <dbReference type="EMBL" id="AYO87639.1"/>
    </source>
</evidence>
<dbReference type="Proteomes" id="UP000315637">
    <property type="component" value="Segment"/>
</dbReference>
<dbReference type="EMBL" id="MH320548">
    <property type="protein sequence ID" value="AYO87639.1"/>
    <property type="molecule type" value="Genomic_DNA"/>
</dbReference>
<dbReference type="EMBL" id="MH320551">
    <property type="protein sequence ID" value="AYO88149.1"/>
    <property type="molecule type" value="Genomic_DNA"/>
</dbReference>
<dbReference type="Proteomes" id="UP000317568">
    <property type="component" value="Genome"/>
</dbReference>
<evidence type="ECO:0000313" key="3">
    <source>
        <dbReference type="EMBL" id="AYO87809.1"/>
    </source>
</evidence>
<dbReference type="Proteomes" id="UP000317891">
    <property type="component" value="Segment"/>
</dbReference>
<dbReference type="EMBL" id="KY040274">
    <property type="protein sequence ID" value="AQY16577.1"/>
    <property type="molecule type" value="Genomic_DNA"/>
</dbReference>
<proteinExistence type="predicted"/>
<protein>
    <submittedName>
        <fullName evidence="1">MC009</fullName>
    </submittedName>
</protein>
<reference evidence="2" key="2">
    <citation type="journal article" date="2018" name="Viruses">
        <title>New Insights into the Evolutionary and Genomic Landscape of Molluscum Contagiosum Virus (MCV) based on Nine MCV1 and Six MCV2 Complete Genome Sequences.</title>
        <authorList>
            <person name="Zorec T."/>
            <person name="Kutnjak D."/>
            <person name="Hosnjak L."/>
            <person name="Kusar B."/>
            <person name="Trcko K."/>
            <person name="Kocjan B."/>
            <person name="Li Y."/>
            <person name="Krizmaric M."/>
            <person name="Miljkovic J."/>
            <person name="Ravnikar M."/>
            <person name="Poljak M."/>
        </authorList>
    </citation>
    <scope>NUCLEOTIDE SEQUENCE [LARGE SCALE GENOMIC DNA]</scope>
    <source>
        <strain evidence="2">MCV2_MB98</strain>
        <strain evidence="3">MCV2_MC313</strain>
        <strain evidence="4">MCV2_MC316</strain>
        <strain evidence="5">MCV2_MC332</strain>
        <strain evidence="6">MCV2_MC515</strain>
    </source>
</reference>
<dbReference type="Proteomes" id="UP000320816">
    <property type="component" value="Segment"/>
</dbReference>
<organism evidence="1">
    <name type="scientific">Molluscum contagiosum virus subtype 2</name>
    <name type="common">MOCV</name>
    <name type="synonym">MCVII</name>
    <dbReference type="NCBI Taxonomy" id="10281"/>
    <lineage>
        <taxon>Viruses</taxon>
        <taxon>Varidnaviria</taxon>
        <taxon>Bamfordvirae</taxon>
        <taxon>Nucleocytoviricota</taxon>
        <taxon>Pokkesviricetes</taxon>
        <taxon>Chitovirales</taxon>
        <taxon>Poxviridae</taxon>
        <taxon>Chordopoxvirinae</taxon>
        <taxon>Molluscipoxvirus</taxon>
        <taxon>Molluscipoxvirus molluscum</taxon>
        <taxon>Molluscum contagiosum virus</taxon>
    </lineage>
</organism>
<dbReference type="EMBL" id="MH320556">
    <property type="protein sequence ID" value="AYO89027.1"/>
    <property type="molecule type" value="Genomic_DNA"/>
</dbReference>
<dbReference type="Proteomes" id="UP000320664">
    <property type="component" value="Segment"/>
</dbReference>
<accession>A0A1S7DM43</accession>
<evidence type="ECO:0000313" key="6">
    <source>
        <dbReference type="EMBL" id="AYO89027.1"/>
    </source>
</evidence>